<dbReference type="InterPro" id="IPR011583">
    <property type="entry name" value="Chitinase_II/V-like_cat"/>
</dbReference>
<dbReference type="SUPFAM" id="SSF51445">
    <property type="entry name" value="(Trans)glycosidases"/>
    <property type="match status" value="1"/>
</dbReference>
<dbReference type="Gene3D" id="3.10.50.10">
    <property type="match status" value="1"/>
</dbReference>
<reference evidence="4" key="3">
    <citation type="submission" date="2025-09" db="UniProtKB">
        <authorList>
            <consortium name="Ensembl"/>
        </authorList>
    </citation>
    <scope>IDENTIFICATION</scope>
</reference>
<evidence type="ECO:0000313" key="4">
    <source>
        <dbReference type="Ensembl" id="ENSLCAP00010025977.1"/>
    </source>
</evidence>
<dbReference type="InterPro" id="IPR017853">
    <property type="entry name" value="GH"/>
</dbReference>
<dbReference type="InParanoid" id="A0A4W6DL11"/>
<proteinExistence type="predicted"/>
<dbReference type="AlphaFoldDB" id="A0A4W6DL11"/>
<evidence type="ECO:0000259" key="3">
    <source>
        <dbReference type="PROSITE" id="PS51910"/>
    </source>
</evidence>
<accession>A0A4W6DL11</accession>
<dbReference type="FunFam" id="3.20.20.80:FF:000007">
    <property type="entry name" value="Acidic mammalian chitinase"/>
    <property type="match status" value="1"/>
</dbReference>
<dbReference type="CDD" id="cd02872">
    <property type="entry name" value="GH18_chitolectin_chitotriosidase"/>
    <property type="match status" value="1"/>
</dbReference>
<dbReference type="InterPro" id="IPR029070">
    <property type="entry name" value="Chitinase_insertion_sf"/>
</dbReference>
<sequence length="384" mass="42572">MGVEAADTVQALHLSLVCYYNSLAELPDNRKFTISDIDPNQCTHLIYAFSDINNINELVPRRKTDFQHYRSFNGLKTSNPQLKTLLAVGGTNFNTQKFSAMVSTQGNRAMFIQSAITLLRQYGFDGLNLDWRHNAGTGSQPDNKQKFTMLCKELKDAFVVEGTQTNRDRLILTASVSAEKAVIDDSYEVAQIAMNLDFINVLTFDFHGPWENVTGHHSPLYQGSQDTGDKIYSNTDSAMQYWRDQGAPAQKLIMGLAAYGQVFTLSSASSGVGAPANGASGKGRYTSKGLIWAYYEICLHLERVTTQWITDQRVPYATTKNKWVGFDNKDSLDIKVSYLKANNFGGAFVWSLDMDDFSGQFCKQGKNPFITPITTTAPTATSAA</sequence>
<dbReference type="PANTHER" id="PTHR11177:SF379">
    <property type="entry name" value="CHITINASE"/>
    <property type="match status" value="1"/>
</dbReference>
<dbReference type="SUPFAM" id="SSF54556">
    <property type="entry name" value="Chitinase insertion domain"/>
    <property type="match status" value="1"/>
</dbReference>
<dbReference type="GO" id="GO:0005576">
    <property type="term" value="C:extracellular region"/>
    <property type="evidence" value="ECO:0007669"/>
    <property type="project" value="TreeGrafter"/>
</dbReference>
<dbReference type="SMART" id="SM00636">
    <property type="entry name" value="Glyco_18"/>
    <property type="match status" value="1"/>
</dbReference>
<dbReference type="FunFam" id="3.10.50.10:FF:000001">
    <property type="entry name" value="Chitinase 3-like 1"/>
    <property type="match status" value="1"/>
</dbReference>
<dbReference type="Proteomes" id="UP000314980">
    <property type="component" value="Unassembled WGS sequence"/>
</dbReference>
<evidence type="ECO:0000256" key="1">
    <source>
        <dbReference type="ARBA" id="ARBA00022729"/>
    </source>
</evidence>
<dbReference type="GO" id="GO:0005975">
    <property type="term" value="P:carbohydrate metabolic process"/>
    <property type="evidence" value="ECO:0007669"/>
    <property type="project" value="InterPro"/>
</dbReference>
<organism evidence="4 5">
    <name type="scientific">Lates calcarifer</name>
    <name type="common">Barramundi</name>
    <name type="synonym">Holocentrus calcarifer</name>
    <dbReference type="NCBI Taxonomy" id="8187"/>
    <lineage>
        <taxon>Eukaryota</taxon>
        <taxon>Metazoa</taxon>
        <taxon>Chordata</taxon>
        <taxon>Craniata</taxon>
        <taxon>Vertebrata</taxon>
        <taxon>Euteleostomi</taxon>
        <taxon>Actinopterygii</taxon>
        <taxon>Neopterygii</taxon>
        <taxon>Teleostei</taxon>
        <taxon>Neoteleostei</taxon>
        <taxon>Acanthomorphata</taxon>
        <taxon>Carangaria</taxon>
        <taxon>Carangaria incertae sedis</taxon>
        <taxon>Centropomidae</taxon>
        <taxon>Lates</taxon>
    </lineage>
</organism>
<dbReference type="Ensembl" id="ENSLCAT00010026529.1">
    <property type="protein sequence ID" value="ENSLCAP00010025977.1"/>
    <property type="gene ID" value="ENSLCAG00010012143.1"/>
</dbReference>
<reference evidence="4" key="2">
    <citation type="submission" date="2025-08" db="UniProtKB">
        <authorList>
            <consortium name="Ensembl"/>
        </authorList>
    </citation>
    <scope>IDENTIFICATION</scope>
</reference>
<dbReference type="PANTHER" id="PTHR11177">
    <property type="entry name" value="CHITINASE"/>
    <property type="match status" value="1"/>
</dbReference>
<evidence type="ECO:0000313" key="5">
    <source>
        <dbReference type="Proteomes" id="UP000314980"/>
    </source>
</evidence>
<dbReference type="STRING" id="8187.ENSLCAP00010025977"/>
<dbReference type="InterPro" id="IPR050314">
    <property type="entry name" value="Glycosyl_Hydrlase_18"/>
</dbReference>
<dbReference type="InterPro" id="IPR001223">
    <property type="entry name" value="Glyco_hydro18_cat"/>
</dbReference>
<evidence type="ECO:0000256" key="2">
    <source>
        <dbReference type="ARBA" id="ARBA00023157"/>
    </source>
</evidence>
<dbReference type="GeneTree" id="ENSGT00940000162989"/>
<dbReference type="PROSITE" id="PS51910">
    <property type="entry name" value="GH18_2"/>
    <property type="match status" value="1"/>
</dbReference>
<feature type="domain" description="GH18" evidence="3">
    <location>
        <begin position="14"/>
        <end position="380"/>
    </location>
</feature>
<dbReference type="GO" id="GO:0008061">
    <property type="term" value="F:chitin binding"/>
    <property type="evidence" value="ECO:0007669"/>
    <property type="project" value="InterPro"/>
</dbReference>
<protein>
    <recommendedName>
        <fullName evidence="3">GH18 domain-containing protein</fullName>
    </recommendedName>
</protein>
<name>A0A4W6DL11_LATCA</name>
<keyword evidence="2" id="KW-1015">Disulfide bond</keyword>
<dbReference type="Gene3D" id="3.20.20.80">
    <property type="entry name" value="Glycosidases"/>
    <property type="match status" value="1"/>
</dbReference>
<reference evidence="5" key="1">
    <citation type="submission" date="2015-09" db="EMBL/GenBank/DDBJ databases">
        <authorList>
            <person name="Sai Rama Sridatta P."/>
        </authorList>
    </citation>
    <scope>NUCLEOTIDE SEQUENCE [LARGE SCALE GENOMIC DNA]</scope>
</reference>
<keyword evidence="5" id="KW-1185">Reference proteome</keyword>
<dbReference type="Pfam" id="PF00704">
    <property type="entry name" value="Glyco_hydro_18"/>
    <property type="match status" value="1"/>
</dbReference>
<keyword evidence="1" id="KW-0732">Signal</keyword>